<name>A0A1Y1UM16_9TREE</name>
<dbReference type="Proteomes" id="UP000193218">
    <property type="component" value="Unassembled WGS sequence"/>
</dbReference>
<proteinExistence type="inferred from homology"/>
<dbReference type="PANTHER" id="PTHR21011:SF1">
    <property type="entry name" value="SMALL RIBOSOMAL SUBUNIT PROTEIN BS6M"/>
    <property type="match status" value="1"/>
</dbReference>
<dbReference type="CDD" id="cd15465">
    <property type="entry name" value="bS6_mito"/>
    <property type="match status" value="1"/>
</dbReference>
<dbReference type="InterPro" id="IPR035980">
    <property type="entry name" value="Ribosomal_bS6_sf"/>
</dbReference>
<organism evidence="2 3">
    <name type="scientific">Kockovaella imperatae</name>
    <dbReference type="NCBI Taxonomy" id="4999"/>
    <lineage>
        <taxon>Eukaryota</taxon>
        <taxon>Fungi</taxon>
        <taxon>Dikarya</taxon>
        <taxon>Basidiomycota</taxon>
        <taxon>Agaricomycotina</taxon>
        <taxon>Tremellomycetes</taxon>
        <taxon>Tremellales</taxon>
        <taxon>Cuniculitremaceae</taxon>
        <taxon>Kockovaella</taxon>
    </lineage>
</organism>
<gene>
    <name evidence="2" type="ORF">BD324DRAFT_621418</name>
</gene>
<dbReference type="RefSeq" id="XP_021872489.1">
    <property type="nucleotide sequence ID" value="XM_022015378.1"/>
</dbReference>
<dbReference type="GO" id="GO:0006412">
    <property type="term" value="P:translation"/>
    <property type="evidence" value="ECO:0007669"/>
    <property type="project" value="InterPro"/>
</dbReference>
<comment type="caution">
    <text evidence="2">The sequence shown here is derived from an EMBL/GenBank/DDBJ whole genome shotgun (WGS) entry which is preliminary data.</text>
</comment>
<evidence type="ECO:0008006" key="4">
    <source>
        <dbReference type="Google" id="ProtNLM"/>
    </source>
</evidence>
<dbReference type="GO" id="GO:0003735">
    <property type="term" value="F:structural constituent of ribosome"/>
    <property type="evidence" value="ECO:0007669"/>
    <property type="project" value="InterPro"/>
</dbReference>
<keyword evidence="3" id="KW-1185">Reference proteome</keyword>
<reference evidence="2 3" key="1">
    <citation type="submission" date="2017-03" db="EMBL/GenBank/DDBJ databases">
        <title>Widespread Adenine N6-methylation of Active Genes in Fungi.</title>
        <authorList>
            <consortium name="DOE Joint Genome Institute"/>
            <person name="Mondo S.J."/>
            <person name="Dannebaum R.O."/>
            <person name="Kuo R.C."/>
            <person name="Louie K.B."/>
            <person name="Bewick A.J."/>
            <person name="Labutti K."/>
            <person name="Haridas S."/>
            <person name="Kuo A."/>
            <person name="Salamov A."/>
            <person name="Ahrendt S.R."/>
            <person name="Lau R."/>
            <person name="Bowen B.P."/>
            <person name="Lipzen A."/>
            <person name="Sullivan W."/>
            <person name="Andreopoulos W.B."/>
            <person name="Clum A."/>
            <person name="Lindquist E."/>
            <person name="Daum C."/>
            <person name="Northen T.R."/>
            <person name="Ramamoorthy G."/>
            <person name="Schmitz R.J."/>
            <person name="Gryganskyi A."/>
            <person name="Culley D."/>
            <person name="Magnuson J."/>
            <person name="James T.Y."/>
            <person name="O'Malley M.A."/>
            <person name="Stajich J.E."/>
            <person name="Spatafora J.W."/>
            <person name="Visel A."/>
            <person name="Grigoriev I.V."/>
        </authorList>
    </citation>
    <scope>NUCLEOTIDE SEQUENCE [LARGE SCALE GENOMIC DNA]</scope>
    <source>
        <strain evidence="2 3">NRRL Y-17943</strain>
    </source>
</reference>
<dbReference type="Gene3D" id="3.30.70.60">
    <property type="match status" value="1"/>
</dbReference>
<dbReference type="AlphaFoldDB" id="A0A1Y1UM16"/>
<comment type="similarity">
    <text evidence="1">Belongs to the bacterial ribosomal protein bS6 family.</text>
</comment>
<dbReference type="SUPFAM" id="SSF54995">
    <property type="entry name" value="Ribosomal protein S6"/>
    <property type="match status" value="1"/>
</dbReference>
<dbReference type="STRING" id="4999.A0A1Y1UM16"/>
<dbReference type="GeneID" id="33557187"/>
<dbReference type="PANTHER" id="PTHR21011">
    <property type="entry name" value="MITOCHONDRIAL 28S RIBOSOMAL PROTEIN S6"/>
    <property type="match status" value="1"/>
</dbReference>
<dbReference type="EMBL" id="NBSH01000004">
    <property type="protein sequence ID" value="ORX38567.1"/>
    <property type="molecule type" value="Genomic_DNA"/>
</dbReference>
<dbReference type="GO" id="GO:0070181">
    <property type="term" value="F:small ribosomal subunit rRNA binding"/>
    <property type="evidence" value="ECO:0007669"/>
    <property type="project" value="TreeGrafter"/>
</dbReference>
<dbReference type="FunCoup" id="A0A1Y1UM16">
    <property type="interactions" value="107"/>
</dbReference>
<dbReference type="InterPro" id="IPR014717">
    <property type="entry name" value="Transl_elong_EF1B/ribsomal_bS6"/>
</dbReference>
<evidence type="ECO:0000313" key="3">
    <source>
        <dbReference type="Proteomes" id="UP000193218"/>
    </source>
</evidence>
<dbReference type="InterPro" id="IPR000529">
    <property type="entry name" value="Ribosomal_bS6"/>
</dbReference>
<accession>A0A1Y1UM16</accession>
<dbReference type="OrthoDB" id="10259681at2759"/>
<dbReference type="Pfam" id="PF01250">
    <property type="entry name" value="Ribosomal_S6"/>
    <property type="match status" value="1"/>
</dbReference>
<dbReference type="InParanoid" id="A0A1Y1UM16"/>
<sequence length="127" mass="14279">MVLYELFCISAHNPASPTNLRQLIEGVSKQIHAQGGVIRDLKNMGIGATLPTRVRRHHSWHHRGDHFLMTFDTSPAMISKIGEQLRRDPLVIRWTFLKKGAKLSEMLPKPAPSIDFAGPSLDKGKLF</sequence>
<evidence type="ECO:0000313" key="2">
    <source>
        <dbReference type="EMBL" id="ORX38567.1"/>
    </source>
</evidence>
<protein>
    <recommendedName>
        <fullName evidence="4">Ribosomal protein S6</fullName>
    </recommendedName>
</protein>
<evidence type="ECO:0000256" key="1">
    <source>
        <dbReference type="ARBA" id="ARBA00009512"/>
    </source>
</evidence>
<dbReference type="GO" id="GO:0005763">
    <property type="term" value="C:mitochondrial small ribosomal subunit"/>
    <property type="evidence" value="ECO:0007669"/>
    <property type="project" value="TreeGrafter"/>
</dbReference>